<dbReference type="PATRIC" id="fig|33051.3.peg.850"/>
<dbReference type="AlphaFoldDB" id="A0A147HSN3"/>
<name>A0A147HSN3_9SPHN</name>
<reference evidence="1 2" key="1">
    <citation type="journal article" date="2016" name="Front. Microbiol.">
        <title>Genomic Resource of Rice Seed Associated Bacteria.</title>
        <authorList>
            <person name="Midha S."/>
            <person name="Bansal K."/>
            <person name="Sharma S."/>
            <person name="Kumar N."/>
            <person name="Patil P.P."/>
            <person name="Chaudhry V."/>
            <person name="Patil P.B."/>
        </authorList>
    </citation>
    <scope>NUCLEOTIDE SEQUENCE [LARGE SCALE GENOMIC DNA]</scope>
    <source>
        <strain evidence="1 2">NS319</strain>
    </source>
</reference>
<dbReference type="Proteomes" id="UP000072867">
    <property type="component" value="Unassembled WGS sequence"/>
</dbReference>
<comment type="caution">
    <text evidence="1">The sequence shown here is derived from an EMBL/GenBank/DDBJ whole genome shotgun (WGS) entry which is preliminary data.</text>
</comment>
<sequence length="85" mass="9281">MNVPIAIEGMVIHPGDLMLDPSRDHRFALTAAYRLRLIGYGRTEAPFAPLYPGLPDFSFCAAMSRNPVKVQSIIPNVSVLPSVVT</sequence>
<gene>
    <name evidence="1" type="ORF">NS319_16525</name>
</gene>
<dbReference type="EMBL" id="LDTD01000143">
    <property type="protein sequence ID" value="KTT67877.1"/>
    <property type="molecule type" value="Genomic_DNA"/>
</dbReference>
<evidence type="ECO:0000313" key="2">
    <source>
        <dbReference type="Proteomes" id="UP000072867"/>
    </source>
</evidence>
<evidence type="ECO:0000313" key="1">
    <source>
        <dbReference type="EMBL" id="KTT67877.1"/>
    </source>
</evidence>
<dbReference type="RefSeq" id="WP_058734592.1">
    <property type="nucleotide sequence ID" value="NZ_LDTD01000143.1"/>
</dbReference>
<proteinExistence type="predicted"/>
<dbReference type="STRING" id="33051.SB4_18235"/>
<accession>A0A147HSN3</accession>
<protein>
    <submittedName>
        <fullName evidence="1">Uncharacterized protein</fullName>
    </submittedName>
</protein>
<organism evidence="1 2">
    <name type="scientific">Sphingomonas sanguinis</name>
    <dbReference type="NCBI Taxonomy" id="33051"/>
    <lineage>
        <taxon>Bacteria</taxon>
        <taxon>Pseudomonadati</taxon>
        <taxon>Pseudomonadota</taxon>
        <taxon>Alphaproteobacteria</taxon>
        <taxon>Sphingomonadales</taxon>
        <taxon>Sphingomonadaceae</taxon>
        <taxon>Sphingomonas</taxon>
    </lineage>
</organism>